<keyword evidence="3" id="KW-1185">Reference proteome</keyword>
<dbReference type="EMBL" id="SNVJ01000020">
    <property type="protein sequence ID" value="MXP65298.1"/>
    <property type="molecule type" value="Genomic_DNA"/>
</dbReference>
<dbReference type="InterPro" id="IPR007939">
    <property type="entry name" value="Cu-R_B_prcur"/>
</dbReference>
<dbReference type="AlphaFoldDB" id="A0A845BER1"/>
<dbReference type="GO" id="GO:0009279">
    <property type="term" value="C:cell outer membrane"/>
    <property type="evidence" value="ECO:0007669"/>
    <property type="project" value="InterPro"/>
</dbReference>
<dbReference type="GO" id="GO:0005507">
    <property type="term" value="F:copper ion binding"/>
    <property type="evidence" value="ECO:0007669"/>
    <property type="project" value="InterPro"/>
</dbReference>
<dbReference type="GO" id="GO:0006878">
    <property type="term" value="P:intracellular copper ion homeostasis"/>
    <property type="evidence" value="ECO:0007669"/>
    <property type="project" value="InterPro"/>
</dbReference>
<dbReference type="RefSeq" id="WP_160938709.1">
    <property type="nucleotide sequence ID" value="NZ_SNVJ01000020.1"/>
</dbReference>
<dbReference type="Pfam" id="PF05275">
    <property type="entry name" value="CopB"/>
    <property type="match status" value="1"/>
</dbReference>
<dbReference type="Proteomes" id="UP000460715">
    <property type="component" value="Unassembled WGS sequence"/>
</dbReference>
<feature type="signal peptide" evidence="1">
    <location>
        <begin position="1"/>
        <end position="25"/>
    </location>
</feature>
<reference evidence="2 3" key="1">
    <citation type="submission" date="2019-03" db="EMBL/GenBank/DDBJ databases">
        <title>Roseomonas sp. a novel Roseomonas species isolated from Sea whip Gorgonian.</title>
        <authorList>
            <person name="Li F."/>
            <person name="Pan X."/>
            <person name="Huang S."/>
            <person name="Li Z."/>
            <person name="Meng B."/>
        </authorList>
    </citation>
    <scope>NUCLEOTIDE SEQUENCE [LARGE SCALE GENOMIC DNA]</scope>
    <source>
        <strain evidence="2 3">M0104</strain>
    </source>
</reference>
<comment type="caution">
    <text evidence="2">The sequence shown here is derived from an EMBL/GenBank/DDBJ whole genome shotgun (WGS) entry which is preliminary data.</text>
</comment>
<sequence>MTRRILPALPALPALALFAAMPAQAQIFGDSGAFFGSGLGADTLQGASPYGNLIADDRVYMHGILNQNEGRFGDGSYYRWSGQAWIGNDYNRLRLRTEGRYNSTNNGKVDDGQHELLYERPISTYFDLQAGVRADIDDGTGRTWAALGVQGLAIGFWNVAVTGYASNRGHFALRTDAAYDLYLTQRLVLQPQFETNWYTKDDAGRGVGAGLSDIDTGLRLRYDISRKFSPYIGVAYQHFFGGTARMRREEGGQADDLRFLVGLRAWF</sequence>
<evidence type="ECO:0000256" key="1">
    <source>
        <dbReference type="SAM" id="SignalP"/>
    </source>
</evidence>
<name>A0A845BER1_9PROT</name>
<dbReference type="OrthoDB" id="9778934at2"/>
<proteinExistence type="predicted"/>
<organism evidence="2 3">
    <name type="scientific">Teichococcus coralli</name>
    <dbReference type="NCBI Taxonomy" id="2545983"/>
    <lineage>
        <taxon>Bacteria</taxon>
        <taxon>Pseudomonadati</taxon>
        <taxon>Pseudomonadota</taxon>
        <taxon>Alphaproteobacteria</taxon>
        <taxon>Acetobacterales</taxon>
        <taxon>Roseomonadaceae</taxon>
        <taxon>Roseomonas</taxon>
    </lineage>
</organism>
<feature type="chain" id="PRO_5032397561" evidence="1">
    <location>
        <begin position="26"/>
        <end position="267"/>
    </location>
</feature>
<protein>
    <submittedName>
        <fullName evidence="2">Copper resistance protein B</fullName>
    </submittedName>
</protein>
<evidence type="ECO:0000313" key="3">
    <source>
        <dbReference type="Proteomes" id="UP000460715"/>
    </source>
</evidence>
<evidence type="ECO:0000313" key="2">
    <source>
        <dbReference type="EMBL" id="MXP65298.1"/>
    </source>
</evidence>
<keyword evidence="1" id="KW-0732">Signal</keyword>
<accession>A0A845BER1</accession>
<gene>
    <name evidence="2" type="ORF">E0493_18280</name>
</gene>